<gene>
    <name evidence="2" type="ordered locus">HCD_04780</name>
</gene>
<dbReference type="Pfam" id="PF22679">
    <property type="entry name" value="T1R_D3-like"/>
    <property type="match status" value="1"/>
</dbReference>
<sequence>MGLKEKDLEKSVIESLKENGYCYDAKIKPFKDLGLIQEDLLTFLKNTQTESYEELELDNPNKIKNFLETLQQEIKKNGVINCLKKGLEHPKAFSKIILFKLGIENMPKNIFRVCNQVVLNDRDESIDLMLCVNGIPLFSIEVKNHYTGQNVFDAKKQYQQRDPKTPLLAQCGVHFALDNDKIYFCTFLERENSVFLPFNDKNEKTSAFFYEKTLKRENISNLLENYLHYDKNKRLVFPRLHQLRVVEKLVEKIKQGLGKNYLIQHSAGSGKSHSITWLAFKLIKIVDCVLIVTDRKILDAQLKENVRHYSNSLHLYEHVNNAKELKECLLKNTQIIATTLQKFSFVGLEEKLYSKSFCVLIDEAHSSQSGEHNQNLQDVINNFSHLKQVSYIAFSATPKETTIEMFGTRNDENKLAPFDSYSMSQAIEEGFILDVLQNYTEIKTYYEVSKTIEDNPKFNPTRAKAQMRRIVEGSKEAIERKSKIIVEDFLKKRSKGLNSQARAMVVTESIDRAIKLYKRIKDLLKNSPYKALVAFSGSYENEENNYESENSLNGFKSEEIAKKFKKEPYRILVVANKFQTGFDEPLLTTMYVDKKLDKVNCVQTLSRLNRCYKNKHEVFILDFANTKEDIKKAFEPYYTSELFLKKESDISVLNNRLERLEKHRLYDEKLVNEALEYIKNPNCNIKKVDELLNPCIERYKSLDSSKQDEITQCIKSYIKYFSYFHCLIRIENIKQHKMYKFLKILDKKLKVQRAIDYEDLKSCIEVDYYNPEIKAQESILLSSQPQGLKAKNANIKERALNPKEYLDTLIQDFNEQHRDGNQDIISDDLKDEILKIAQEIAKNDAIKNTHKNNIDISSMVLEKLKKQWSMDLENQYYNNSSFKEWIHSKLPVLVMRHFSSTN</sequence>
<dbReference type="PANTHER" id="PTHR42927:SF1">
    <property type="entry name" value="HELICASE SUPERFAMILY 1 AND 2 DOMAIN-CONTAINING PROTEIN"/>
    <property type="match status" value="1"/>
</dbReference>
<dbReference type="SMART" id="SM00487">
    <property type="entry name" value="DEXDc"/>
    <property type="match status" value="1"/>
</dbReference>
<dbReference type="GO" id="GO:0005524">
    <property type="term" value="F:ATP binding"/>
    <property type="evidence" value="ECO:0007669"/>
    <property type="project" value="UniProtKB-KW"/>
</dbReference>
<feature type="domain" description="Helicase ATP-binding" evidence="1">
    <location>
        <begin position="252"/>
        <end position="416"/>
    </location>
</feature>
<protein>
    <recommendedName>
        <fullName evidence="1">Helicase ATP-binding domain-containing protein</fullName>
    </recommendedName>
</protein>
<dbReference type="PROSITE" id="PS51192">
    <property type="entry name" value="HELICASE_ATP_BIND_1"/>
    <property type="match status" value="1"/>
</dbReference>
<dbReference type="OrthoDB" id="9758243at2"/>
<dbReference type="InterPro" id="IPR055180">
    <property type="entry name" value="HsdR_RecA-like_helicase_dom_2"/>
</dbReference>
<dbReference type="PATRIC" id="fig|1163745.3.peg.1007"/>
<evidence type="ECO:0000259" key="1">
    <source>
        <dbReference type="PROSITE" id="PS51192"/>
    </source>
</evidence>
<dbReference type="Pfam" id="PF18766">
    <property type="entry name" value="SWI2_SNF2"/>
    <property type="match status" value="1"/>
</dbReference>
<evidence type="ECO:0000313" key="3">
    <source>
        <dbReference type="Proteomes" id="UP000005013"/>
    </source>
</evidence>
<dbReference type="PANTHER" id="PTHR42927">
    <property type="entry name" value="HELICASE SUPERFAMILY 1 AND 2 DOMAIN-CONTAINING PROTEIN"/>
    <property type="match status" value="1"/>
</dbReference>
<dbReference type="GO" id="GO:0003677">
    <property type="term" value="F:DNA binding"/>
    <property type="evidence" value="ECO:0007669"/>
    <property type="project" value="UniProtKB-KW"/>
</dbReference>
<dbReference type="EMBL" id="CP003481">
    <property type="protein sequence ID" value="AFI05960.1"/>
    <property type="molecule type" value="Genomic_DNA"/>
</dbReference>
<dbReference type="REBASE" id="47672">
    <property type="entry name" value="Hce99ORF4790P"/>
</dbReference>
<dbReference type="InterPro" id="IPR040980">
    <property type="entry name" value="SWI2_SNF2"/>
</dbReference>
<dbReference type="KEGG" id="hcm:HCD_04780"/>
<accession>I0ESP1</accession>
<dbReference type="STRING" id="1163745.HCD_04780"/>
<dbReference type="InterPro" id="IPR007409">
    <property type="entry name" value="Restrct_endonuc_type1_HsdR_N"/>
</dbReference>
<name>I0ESP1_HELCM</name>
<dbReference type="SUPFAM" id="SSF52540">
    <property type="entry name" value="P-loop containing nucleoside triphosphate hydrolases"/>
    <property type="match status" value="2"/>
</dbReference>
<dbReference type="Gene3D" id="3.90.1570.50">
    <property type="match status" value="1"/>
</dbReference>
<dbReference type="InterPro" id="IPR027417">
    <property type="entry name" value="P-loop_NTPase"/>
</dbReference>
<dbReference type="HOGENOM" id="CLU_010804_0_0_7"/>
<reference evidence="2 3" key="1">
    <citation type="journal article" date="2013" name="PLoS ONE">
        <title>Sequence Divergence and Conservation in Genomes ofHelicobacter cetorum Strains from a Dolphin and a Whale.</title>
        <authorList>
            <person name="Kersulyte D."/>
            <person name="Rossi M."/>
            <person name="Berg D.E."/>
        </authorList>
    </citation>
    <scope>NUCLEOTIDE SEQUENCE [LARGE SCALE GENOMIC DNA]</scope>
    <source>
        <strain evidence="2 3">MIT 99-5656</strain>
    </source>
</reference>
<dbReference type="Pfam" id="PF04313">
    <property type="entry name" value="HSDR_N"/>
    <property type="match status" value="1"/>
</dbReference>
<proteinExistence type="predicted"/>
<dbReference type="Proteomes" id="UP000005013">
    <property type="component" value="Chromosome"/>
</dbReference>
<dbReference type="GO" id="GO:0009035">
    <property type="term" value="F:type I site-specific deoxyribonuclease activity"/>
    <property type="evidence" value="ECO:0007669"/>
    <property type="project" value="UniProtKB-EC"/>
</dbReference>
<dbReference type="InterPro" id="IPR014001">
    <property type="entry name" value="Helicase_ATP-bd"/>
</dbReference>
<dbReference type="AlphaFoldDB" id="I0ESP1"/>
<dbReference type="Gene3D" id="3.40.50.300">
    <property type="entry name" value="P-loop containing nucleotide triphosphate hydrolases"/>
    <property type="match status" value="2"/>
</dbReference>
<dbReference type="RefSeq" id="WP_014659467.1">
    <property type="nucleotide sequence ID" value="NC_017735.1"/>
</dbReference>
<evidence type="ECO:0000313" key="2">
    <source>
        <dbReference type="EMBL" id="AFI05960.1"/>
    </source>
</evidence>
<organism evidence="2 3">
    <name type="scientific">Helicobacter cetorum (strain ATCC BAA-540 / CCUG 52418 / MIT 99-5656)</name>
    <dbReference type="NCBI Taxonomy" id="1163745"/>
    <lineage>
        <taxon>Bacteria</taxon>
        <taxon>Pseudomonadati</taxon>
        <taxon>Campylobacterota</taxon>
        <taxon>Epsilonproteobacteria</taxon>
        <taxon>Campylobacterales</taxon>
        <taxon>Helicobacteraceae</taxon>
        <taxon>Helicobacter</taxon>
    </lineage>
</organism>
<dbReference type="GO" id="GO:0009307">
    <property type="term" value="P:DNA restriction-modification system"/>
    <property type="evidence" value="ECO:0007669"/>
    <property type="project" value="UniProtKB-KW"/>
</dbReference>
<dbReference type="eggNOG" id="COG0610">
    <property type="taxonomic scope" value="Bacteria"/>
</dbReference>
<keyword evidence="3" id="KW-1185">Reference proteome</keyword>